<evidence type="ECO:0000256" key="5">
    <source>
        <dbReference type="ARBA" id="ARBA00022801"/>
    </source>
</evidence>
<comment type="function">
    <text evidence="1">Alpha-L-fucosidase is responsible for hydrolyzing the alpha-1,6-linked fucose joined to the reducing-end N-acetylglucosamine of the carbohydrate moieties of glycoproteins.</text>
</comment>
<sequence length="375" mass="42662" precursor="true">MPNRRQFIQATSSGTALMAIHPLLAAETNAKVPSYLNPVAKSYAADPRKAAIDWFRKAEFGLFIHYGLYSLLGRHEWVMMKETIRVKEYEKLAERFTAEKFDADFITDMALDAGMKYINITTRHHDSFCLFDSKYTEFKSTNTPAKRDLVGELADACREKGLGYFLYYSHGRDWRHPHAPNNWGWGGSARPKYDPPESFYAQGETHDLQIYVEFMKNQITELLTQYGPVGGIWLDGFSTPASRKEKMHEFRLQELYDHIHSLQPQVLVSYKQGLLGTEDFKAPERNWKGESDVPLEICDTLQPHGWGYMKSDDGKHKTPDQVMQMLQKAKAIQANLLLNTGPLPDGSIHPEDQATLREVGKRLRGAGPDADASSQ</sequence>
<dbReference type="GO" id="GO:0005764">
    <property type="term" value="C:lysosome"/>
    <property type="evidence" value="ECO:0007669"/>
    <property type="project" value="TreeGrafter"/>
</dbReference>
<evidence type="ECO:0000256" key="3">
    <source>
        <dbReference type="ARBA" id="ARBA00012662"/>
    </source>
</evidence>
<dbReference type="PANTHER" id="PTHR10030:SF37">
    <property type="entry name" value="ALPHA-L-FUCOSIDASE-RELATED"/>
    <property type="match status" value="1"/>
</dbReference>
<feature type="domain" description="Glycoside hydrolase family 29 N-terminal" evidence="10">
    <location>
        <begin position="49"/>
        <end position="364"/>
    </location>
</feature>
<dbReference type="PIRSF" id="PIRSF001092">
    <property type="entry name" value="Alpha-L-fucosidase"/>
    <property type="match status" value="1"/>
</dbReference>
<dbReference type="InterPro" id="IPR057739">
    <property type="entry name" value="Glyco_hydro_29_N"/>
</dbReference>
<feature type="region of interest" description="Disordered" evidence="8">
    <location>
        <begin position="342"/>
        <end position="375"/>
    </location>
</feature>
<evidence type="ECO:0000256" key="9">
    <source>
        <dbReference type="SAM" id="SignalP"/>
    </source>
</evidence>
<dbReference type="GO" id="GO:0016139">
    <property type="term" value="P:glycoside catabolic process"/>
    <property type="evidence" value="ECO:0007669"/>
    <property type="project" value="TreeGrafter"/>
</dbReference>
<proteinExistence type="inferred from homology"/>
<comment type="caution">
    <text evidence="11">The sequence shown here is derived from an EMBL/GenBank/DDBJ whole genome shotgun (WGS) entry which is preliminary data.</text>
</comment>
<dbReference type="GO" id="GO:0004560">
    <property type="term" value="F:alpha-L-fucosidase activity"/>
    <property type="evidence" value="ECO:0007669"/>
    <property type="project" value="InterPro"/>
</dbReference>
<dbReference type="Proteomes" id="UP000319143">
    <property type="component" value="Unassembled WGS sequence"/>
</dbReference>
<evidence type="ECO:0000313" key="12">
    <source>
        <dbReference type="Proteomes" id="UP000319143"/>
    </source>
</evidence>
<gene>
    <name evidence="11" type="ORF">Poly41_41760</name>
</gene>
<dbReference type="EC" id="3.2.1.51" evidence="3"/>
<dbReference type="InterPro" id="IPR017853">
    <property type="entry name" value="GH"/>
</dbReference>
<accession>A0A5C6DE51</accession>
<protein>
    <recommendedName>
        <fullName evidence="3">alpha-L-fucosidase</fullName>
        <ecNumber evidence="3">3.2.1.51</ecNumber>
    </recommendedName>
</protein>
<feature type="compositionally biased region" description="Basic and acidic residues" evidence="8">
    <location>
        <begin position="348"/>
        <end position="361"/>
    </location>
</feature>
<reference evidence="11 12" key="1">
    <citation type="submission" date="2019-02" db="EMBL/GenBank/DDBJ databases">
        <title>Deep-cultivation of Planctomycetes and their phenomic and genomic characterization uncovers novel biology.</title>
        <authorList>
            <person name="Wiegand S."/>
            <person name="Jogler M."/>
            <person name="Boedeker C."/>
            <person name="Pinto D."/>
            <person name="Vollmers J."/>
            <person name="Rivas-Marin E."/>
            <person name="Kohn T."/>
            <person name="Peeters S.H."/>
            <person name="Heuer A."/>
            <person name="Rast P."/>
            <person name="Oberbeckmann S."/>
            <person name="Bunk B."/>
            <person name="Jeske O."/>
            <person name="Meyerdierks A."/>
            <person name="Storesund J.E."/>
            <person name="Kallscheuer N."/>
            <person name="Luecker S."/>
            <person name="Lage O.M."/>
            <person name="Pohl T."/>
            <person name="Merkel B.J."/>
            <person name="Hornburger P."/>
            <person name="Mueller R.-W."/>
            <person name="Bruemmer F."/>
            <person name="Labrenz M."/>
            <person name="Spormann A.M."/>
            <person name="Op Den Camp H."/>
            <person name="Overmann J."/>
            <person name="Amann R."/>
            <person name="Jetten M.S.M."/>
            <person name="Mascher T."/>
            <person name="Medema M.H."/>
            <person name="Devos D.P."/>
            <person name="Kaster A.-K."/>
            <person name="Ovreas L."/>
            <person name="Rohde M."/>
            <person name="Galperin M.Y."/>
            <person name="Jogler C."/>
        </authorList>
    </citation>
    <scope>NUCLEOTIDE SEQUENCE [LARGE SCALE GENOMIC DNA]</scope>
    <source>
        <strain evidence="11 12">Poly41</strain>
    </source>
</reference>
<feature type="site" description="May be important for catalysis" evidence="7">
    <location>
        <position position="298"/>
    </location>
</feature>
<dbReference type="SMART" id="SM00812">
    <property type="entry name" value="Alpha_L_fucos"/>
    <property type="match status" value="1"/>
</dbReference>
<dbReference type="EMBL" id="SJPV01000007">
    <property type="protein sequence ID" value="TWU35032.1"/>
    <property type="molecule type" value="Genomic_DNA"/>
</dbReference>
<dbReference type="PANTHER" id="PTHR10030">
    <property type="entry name" value="ALPHA-L-FUCOSIDASE"/>
    <property type="match status" value="1"/>
</dbReference>
<dbReference type="GO" id="GO:0006004">
    <property type="term" value="P:fucose metabolic process"/>
    <property type="evidence" value="ECO:0007669"/>
    <property type="project" value="InterPro"/>
</dbReference>
<dbReference type="InterPro" id="IPR000933">
    <property type="entry name" value="Glyco_hydro_29"/>
</dbReference>
<evidence type="ECO:0000256" key="7">
    <source>
        <dbReference type="PIRSR" id="PIRSR001092-1"/>
    </source>
</evidence>
<organism evidence="11 12">
    <name type="scientific">Novipirellula artificiosorum</name>
    <dbReference type="NCBI Taxonomy" id="2528016"/>
    <lineage>
        <taxon>Bacteria</taxon>
        <taxon>Pseudomonadati</taxon>
        <taxon>Planctomycetota</taxon>
        <taxon>Planctomycetia</taxon>
        <taxon>Pirellulales</taxon>
        <taxon>Pirellulaceae</taxon>
        <taxon>Novipirellula</taxon>
    </lineage>
</organism>
<dbReference type="InterPro" id="IPR016286">
    <property type="entry name" value="FUC_metazoa-typ"/>
</dbReference>
<name>A0A5C6DE51_9BACT</name>
<evidence type="ECO:0000256" key="1">
    <source>
        <dbReference type="ARBA" id="ARBA00004071"/>
    </source>
</evidence>
<comment type="similarity">
    <text evidence="2">Belongs to the glycosyl hydrolase 29 family.</text>
</comment>
<dbReference type="Gene3D" id="3.20.20.80">
    <property type="entry name" value="Glycosidases"/>
    <property type="match status" value="1"/>
</dbReference>
<dbReference type="RefSeq" id="WP_146528445.1">
    <property type="nucleotide sequence ID" value="NZ_SJPV01000007.1"/>
</dbReference>
<evidence type="ECO:0000259" key="10">
    <source>
        <dbReference type="Pfam" id="PF01120"/>
    </source>
</evidence>
<keyword evidence="5" id="KW-0378">Hydrolase</keyword>
<dbReference type="OrthoDB" id="9760597at2"/>
<feature type="signal peptide" evidence="9">
    <location>
        <begin position="1"/>
        <end position="25"/>
    </location>
</feature>
<dbReference type="InterPro" id="IPR006311">
    <property type="entry name" value="TAT_signal"/>
</dbReference>
<dbReference type="SUPFAM" id="SSF51445">
    <property type="entry name" value="(Trans)glycosidases"/>
    <property type="match status" value="1"/>
</dbReference>
<keyword evidence="4 9" id="KW-0732">Signal</keyword>
<keyword evidence="6" id="KW-0326">Glycosidase</keyword>
<keyword evidence="12" id="KW-1185">Reference proteome</keyword>
<dbReference type="AlphaFoldDB" id="A0A5C6DE51"/>
<evidence type="ECO:0000256" key="2">
    <source>
        <dbReference type="ARBA" id="ARBA00007951"/>
    </source>
</evidence>
<dbReference type="PROSITE" id="PS51318">
    <property type="entry name" value="TAT"/>
    <property type="match status" value="1"/>
</dbReference>
<dbReference type="Pfam" id="PF01120">
    <property type="entry name" value="Alpha_L_fucos"/>
    <property type="match status" value="1"/>
</dbReference>
<evidence type="ECO:0000313" key="11">
    <source>
        <dbReference type="EMBL" id="TWU35032.1"/>
    </source>
</evidence>
<feature type="chain" id="PRO_5022790485" description="alpha-L-fucosidase" evidence="9">
    <location>
        <begin position="26"/>
        <end position="375"/>
    </location>
</feature>
<evidence type="ECO:0000256" key="4">
    <source>
        <dbReference type="ARBA" id="ARBA00022729"/>
    </source>
</evidence>
<evidence type="ECO:0000256" key="6">
    <source>
        <dbReference type="ARBA" id="ARBA00023295"/>
    </source>
</evidence>
<evidence type="ECO:0000256" key="8">
    <source>
        <dbReference type="SAM" id="MobiDB-lite"/>
    </source>
</evidence>